<dbReference type="OrthoDB" id="9804637at2"/>
<dbReference type="Pfam" id="PF07330">
    <property type="entry name" value="DUF1467"/>
    <property type="match status" value="1"/>
</dbReference>
<evidence type="ECO:0000256" key="1">
    <source>
        <dbReference type="SAM" id="Phobius"/>
    </source>
</evidence>
<evidence type="ECO:0008006" key="4">
    <source>
        <dbReference type="Google" id="ProtNLM"/>
    </source>
</evidence>
<dbReference type="Proteomes" id="UP000094256">
    <property type="component" value="Chromosome"/>
</dbReference>
<keyword evidence="1" id="KW-0812">Transmembrane</keyword>
<feature type="transmembrane region" description="Helical" evidence="1">
    <location>
        <begin position="53"/>
        <end position="72"/>
    </location>
</feature>
<dbReference type="InterPro" id="IPR009935">
    <property type="entry name" value="DUF1467"/>
</dbReference>
<accession>A0A1B3ZFH2</accession>
<proteinExistence type="predicted"/>
<dbReference type="RefSeq" id="WP_069206683.1">
    <property type="nucleotide sequence ID" value="NZ_CP014168.1"/>
</dbReference>
<dbReference type="AlphaFoldDB" id="A0A1B3ZFH2"/>
<protein>
    <recommendedName>
        <fullName evidence="4">DUF1467 domain-containing protein</fullName>
    </recommendedName>
</protein>
<keyword evidence="1" id="KW-0472">Membrane</keyword>
<keyword evidence="3" id="KW-1185">Reference proteome</keyword>
<organism evidence="2 3">
    <name type="scientific">Sphingomonas panacis</name>
    <dbReference type="NCBI Taxonomy" id="1560345"/>
    <lineage>
        <taxon>Bacteria</taxon>
        <taxon>Pseudomonadati</taxon>
        <taxon>Pseudomonadota</taxon>
        <taxon>Alphaproteobacteria</taxon>
        <taxon>Sphingomonadales</taxon>
        <taxon>Sphingomonadaceae</taxon>
        <taxon>Sphingomonas</taxon>
    </lineage>
</organism>
<gene>
    <name evidence="2" type="ORF">AWL63_21635</name>
</gene>
<dbReference type="KEGG" id="span:AWL63_21635"/>
<keyword evidence="1" id="KW-1133">Transmembrane helix</keyword>
<name>A0A1B3ZFH2_9SPHN</name>
<sequence length="94" mass="10707">MRWTSALAIWFLFCSLSVFFVLPFGVRTAEEAGIERVPGQAESAPHDFRPGRTALRVLIVGSLLWALFMLNYHYDWVTPQMIDVLDTWNDSATS</sequence>
<evidence type="ECO:0000313" key="3">
    <source>
        <dbReference type="Proteomes" id="UP000094256"/>
    </source>
</evidence>
<evidence type="ECO:0000313" key="2">
    <source>
        <dbReference type="EMBL" id="AOH86170.1"/>
    </source>
</evidence>
<dbReference type="EMBL" id="CP014168">
    <property type="protein sequence ID" value="AOH86170.1"/>
    <property type="molecule type" value="Genomic_DNA"/>
</dbReference>
<dbReference type="STRING" id="1560345.AWL63_21635"/>
<reference evidence="2 3" key="1">
    <citation type="submission" date="2016-01" db="EMBL/GenBank/DDBJ databases">
        <title>Complete genome and mega plasmid sequence of Sphingomonas panacis DCY99 elicits systemic resistance in rice to Xanthomonas oryzae.</title>
        <authorList>
            <person name="Kim Y.J."/>
            <person name="Yang D.C."/>
            <person name="Sing P."/>
        </authorList>
    </citation>
    <scope>NUCLEOTIDE SEQUENCE [LARGE SCALE GENOMIC DNA]</scope>
    <source>
        <strain evidence="2 3">DCY99</strain>
    </source>
</reference>